<proteinExistence type="predicted"/>
<dbReference type="AlphaFoldDB" id="A0A8R1E4R4"/>
<reference evidence="2" key="1">
    <citation type="submission" date="2010-08" db="EMBL/GenBank/DDBJ databases">
        <authorList>
            <consortium name="Caenorhabditis japonica Sequencing Consortium"/>
            <person name="Wilson R.K."/>
        </authorList>
    </citation>
    <scope>NUCLEOTIDE SEQUENCE [LARGE SCALE GENOMIC DNA]</scope>
    <source>
        <strain evidence="2">DF5081</strain>
    </source>
</reference>
<protein>
    <submittedName>
        <fullName evidence="1">Uncharacterized protein</fullName>
    </submittedName>
</protein>
<name>A0A8R1E4R4_CAEJA</name>
<sequence length="89" mass="9893">MSAKPEPDPPESEQESLSKMLERFADDRAKAFSKFEKEIRPSLKKVLFTDHPDFSQVSIHTGVCKLATLFFSSAALLCTLIGPVYTTGE</sequence>
<evidence type="ECO:0000313" key="1">
    <source>
        <dbReference type="EnsemblMetazoa" id="CJA24242.1"/>
    </source>
</evidence>
<evidence type="ECO:0000313" key="2">
    <source>
        <dbReference type="Proteomes" id="UP000005237"/>
    </source>
</evidence>
<organism evidence="1 2">
    <name type="scientific">Caenorhabditis japonica</name>
    <dbReference type="NCBI Taxonomy" id="281687"/>
    <lineage>
        <taxon>Eukaryota</taxon>
        <taxon>Metazoa</taxon>
        <taxon>Ecdysozoa</taxon>
        <taxon>Nematoda</taxon>
        <taxon>Chromadorea</taxon>
        <taxon>Rhabditida</taxon>
        <taxon>Rhabditina</taxon>
        <taxon>Rhabditomorpha</taxon>
        <taxon>Rhabditoidea</taxon>
        <taxon>Rhabditidae</taxon>
        <taxon>Peloderinae</taxon>
        <taxon>Caenorhabditis</taxon>
    </lineage>
</organism>
<dbReference type="Proteomes" id="UP000005237">
    <property type="component" value="Unassembled WGS sequence"/>
</dbReference>
<accession>A0A8R1E4R4</accession>
<dbReference type="EnsemblMetazoa" id="CJA24242.1">
    <property type="protein sequence ID" value="CJA24242.1"/>
    <property type="gene ID" value="WBGene00179814"/>
</dbReference>
<keyword evidence="2" id="KW-1185">Reference proteome</keyword>
<reference evidence="1" key="2">
    <citation type="submission" date="2022-06" db="UniProtKB">
        <authorList>
            <consortium name="EnsemblMetazoa"/>
        </authorList>
    </citation>
    <scope>IDENTIFICATION</scope>
    <source>
        <strain evidence="1">DF5081</strain>
    </source>
</reference>